<reference evidence="3" key="1">
    <citation type="submission" date="2017-02" db="EMBL/GenBank/DDBJ databases">
        <authorList>
            <person name="Varghese N."/>
            <person name="Submissions S."/>
        </authorList>
    </citation>
    <scope>NUCLEOTIDE SEQUENCE [LARGE SCALE GENOMIC DNA]</scope>
    <source>
        <strain evidence="3">UM2</strain>
    </source>
</reference>
<protein>
    <submittedName>
        <fullName evidence="2">Cysteine-rich secretory protein family protein</fullName>
    </submittedName>
</protein>
<dbReference type="InterPro" id="IPR035940">
    <property type="entry name" value="CAP_sf"/>
</dbReference>
<accession>A0A1T5G6M1</accession>
<dbReference type="InterPro" id="IPR002413">
    <property type="entry name" value="V5_allergen-like"/>
</dbReference>
<dbReference type="PROSITE" id="PS01009">
    <property type="entry name" value="CRISP_1"/>
    <property type="match status" value="1"/>
</dbReference>
<dbReference type="InterPro" id="IPR014044">
    <property type="entry name" value="CAP_dom"/>
</dbReference>
<evidence type="ECO:0000259" key="1">
    <source>
        <dbReference type="SMART" id="SM00198"/>
    </source>
</evidence>
<dbReference type="PANTHER" id="PTHR10334">
    <property type="entry name" value="CYSTEINE-RICH SECRETORY PROTEIN-RELATED"/>
    <property type="match status" value="1"/>
</dbReference>
<dbReference type="PRINTS" id="PR00837">
    <property type="entry name" value="V5TPXLIKE"/>
</dbReference>
<dbReference type="PRINTS" id="PR00838">
    <property type="entry name" value="V5ALLERGEN"/>
</dbReference>
<sequence length="157" mass="17434">MGVGLCGNAPLWSDADLNQRLLATHNAERARIGVPPLKWSGELAQHAAAWADHLKNLPDIEHDQSLDVEGENLWRGTKGAYSPEDMVTLWIDERKAFRFAKIPNVSISGDFEDVGHYTQLIWRTTTEVGCAVRTAGEDEILVCRYMEGGNVIGEVPY</sequence>
<feature type="domain" description="SCP" evidence="1">
    <location>
        <begin position="16"/>
        <end position="153"/>
    </location>
</feature>
<dbReference type="AlphaFoldDB" id="A0A1T5G6M1"/>
<dbReference type="RefSeq" id="WP_235862762.1">
    <property type="nucleotide sequence ID" value="NZ_FUYM01000012.1"/>
</dbReference>
<dbReference type="Pfam" id="PF00188">
    <property type="entry name" value="CAP"/>
    <property type="match status" value="1"/>
</dbReference>
<name>A0A1T5G6M1_9SPHN</name>
<dbReference type="InterPro" id="IPR001283">
    <property type="entry name" value="CRISP-related"/>
</dbReference>
<dbReference type="SMART" id="SM00198">
    <property type="entry name" value="SCP"/>
    <property type="match status" value="1"/>
</dbReference>
<dbReference type="GO" id="GO:0005576">
    <property type="term" value="C:extracellular region"/>
    <property type="evidence" value="ECO:0007669"/>
    <property type="project" value="InterPro"/>
</dbReference>
<dbReference type="Gene3D" id="3.40.33.10">
    <property type="entry name" value="CAP"/>
    <property type="match status" value="1"/>
</dbReference>
<dbReference type="EMBL" id="FUYM01000012">
    <property type="protein sequence ID" value="SKC03974.1"/>
    <property type="molecule type" value="Genomic_DNA"/>
</dbReference>
<dbReference type="InterPro" id="IPR018244">
    <property type="entry name" value="Allrgn_V5/Tpx1_CS"/>
</dbReference>
<dbReference type="Proteomes" id="UP000189818">
    <property type="component" value="Unassembled WGS sequence"/>
</dbReference>
<evidence type="ECO:0000313" key="2">
    <source>
        <dbReference type="EMBL" id="SKC03974.1"/>
    </source>
</evidence>
<dbReference type="STRING" id="439228.SAMN06295920_11258"/>
<gene>
    <name evidence="2" type="ORF">SAMN06295920_11258</name>
</gene>
<proteinExistence type="predicted"/>
<evidence type="ECO:0000313" key="3">
    <source>
        <dbReference type="Proteomes" id="UP000189818"/>
    </source>
</evidence>
<keyword evidence="3" id="KW-1185">Reference proteome</keyword>
<dbReference type="SUPFAM" id="SSF55797">
    <property type="entry name" value="PR-1-like"/>
    <property type="match status" value="1"/>
</dbReference>
<organism evidence="2 3">
    <name type="scientific">Rhizorhabdus histidinilytica</name>
    <dbReference type="NCBI Taxonomy" id="439228"/>
    <lineage>
        <taxon>Bacteria</taxon>
        <taxon>Pseudomonadati</taxon>
        <taxon>Pseudomonadota</taxon>
        <taxon>Alphaproteobacteria</taxon>
        <taxon>Sphingomonadales</taxon>
        <taxon>Sphingomonadaceae</taxon>
        <taxon>Rhizorhabdus</taxon>
    </lineage>
</organism>